<organism evidence="1 2">
    <name type="scientific">Helicobacter bilis</name>
    <dbReference type="NCBI Taxonomy" id="37372"/>
    <lineage>
        <taxon>Bacteria</taxon>
        <taxon>Pseudomonadati</taxon>
        <taxon>Campylobacterota</taxon>
        <taxon>Epsilonproteobacteria</taxon>
        <taxon>Campylobacterales</taxon>
        <taxon>Helicobacteraceae</taxon>
        <taxon>Helicobacter</taxon>
    </lineage>
</organism>
<protein>
    <submittedName>
        <fullName evidence="1">Uncharacterized protein</fullName>
    </submittedName>
</protein>
<evidence type="ECO:0000313" key="2">
    <source>
        <dbReference type="Proteomes" id="UP000188298"/>
    </source>
</evidence>
<dbReference type="KEGG" id="hbl:XJ32_00790"/>
<dbReference type="RefSeq" id="WP_077388013.1">
    <property type="nucleotide sequence ID" value="NZ_CP019645.1"/>
</dbReference>
<accession>A0A1Q2LEM4</accession>
<dbReference type="Proteomes" id="UP000188298">
    <property type="component" value="Chromosome"/>
</dbReference>
<dbReference type="AlphaFoldDB" id="A0A1Q2LEM4"/>
<name>A0A1Q2LEM4_9HELI</name>
<sequence>MTNTIENTKEIPYKSYQITGTNVIIKAKVDFSNNEVKILTENNILKTYTIYQFFIQMNAREINT</sequence>
<reference evidence="1 2" key="1">
    <citation type="submission" date="2017-02" db="EMBL/GenBank/DDBJ databases">
        <title>Whole genome sequencing of Helicobacter bilis strain AAQJH.</title>
        <authorList>
            <person name="Conlan S."/>
            <person name="Thomas P.J."/>
            <person name="Mullikin J."/>
            <person name="Palmore T.N."/>
            <person name="Frank K.M."/>
            <person name="Segre J.A."/>
        </authorList>
    </citation>
    <scope>NUCLEOTIDE SEQUENCE [LARGE SCALE GENOMIC DNA]</scope>
    <source>
        <strain evidence="1 2">AAQJH</strain>
    </source>
</reference>
<gene>
    <name evidence="1" type="ORF">XJ32_00790</name>
</gene>
<dbReference type="EMBL" id="CP019645">
    <property type="protein sequence ID" value="AQQ58871.1"/>
    <property type="molecule type" value="Genomic_DNA"/>
</dbReference>
<evidence type="ECO:0000313" key="1">
    <source>
        <dbReference type="EMBL" id="AQQ58871.1"/>
    </source>
</evidence>
<proteinExistence type="predicted"/>